<keyword evidence="1" id="KW-0732">Signal</keyword>
<feature type="chain" id="PRO_5018244560" evidence="1">
    <location>
        <begin position="24"/>
        <end position="264"/>
    </location>
</feature>
<gene>
    <name evidence="2" type="ORF">EFA69_08235</name>
</gene>
<comment type="caution">
    <text evidence="2">The sequence shown here is derived from an EMBL/GenBank/DDBJ whole genome shotgun (WGS) entry which is preliminary data.</text>
</comment>
<reference evidence="2 3" key="1">
    <citation type="submission" date="2018-11" db="EMBL/GenBank/DDBJ databases">
        <title>Rufibacter latericius sp. nov., isolated from water in Baiyang Lake.</title>
        <authorList>
            <person name="Yang Y."/>
        </authorList>
    </citation>
    <scope>NUCLEOTIDE SEQUENCE [LARGE SCALE GENOMIC DNA]</scope>
    <source>
        <strain evidence="2 3">MCC P1</strain>
    </source>
</reference>
<evidence type="ECO:0000256" key="1">
    <source>
        <dbReference type="SAM" id="SignalP"/>
    </source>
</evidence>
<dbReference type="Proteomes" id="UP000271010">
    <property type="component" value="Unassembled WGS sequence"/>
</dbReference>
<dbReference type="AlphaFoldDB" id="A0A3M9MWL1"/>
<protein>
    <submittedName>
        <fullName evidence="2">GLPGLI family protein</fullName>
    </submittedName>
</protein>
<dbReference type="NCBIfam" id="TIGR01200">
    <property type="entry name" value="GLPGLI"/>
    <property type="match status" value="1"/>
</dbReference>
<name>A0A3M9MWL1_9BACT</name>
<dbReference type="Pfam" id="PF09697">
    <property type="entry name" value="Porph_ging"/>
    <property type="match status" value="1"/>
</dbReference>
<dbReference type="OrthoDB" id="1440774at2"/>
<organism evidence="2 3">
    <name type="scientific">Rufibacter immobilis</name>
    <dbReference type="NCBI Taxonomy" id="1348778"/>
    <lineage>
        <taxon>Bacteria</taxon>
        <taxon>Pseudomonadati</taxon>
        <taxon>Bacteroidota</taxon>
        <taxon>Cytophagia</taxon>
        <taxon>Cytophagales</taxon>
        <taxon>Hymenobacteraceae</taxon>
        <taxon>Rufibacter</taxon>
    </lineage>
</organism>
<dbReference type="RefSeq" id="WP_123132621.1">
    <property type="nucleotide sequence ID" value="NZ_RJJE01000009.1"/>
</dbReference>
<dbReference type="EMBL" id="RJJE01000009">
    <property type="protein sequence ID" value="RNI29535.1"/>
    <property type="molecule type" value="Genomic_DNA"/>
</dbReference>
<feature type="signal peptide" evidence="1">
    <location>
        <begin position="1"/>
        <end position="23"/>
    </location>
</feature>
<proteinExistence type="predicted"/>
<sequence length="264" mass="30084">MHKRHILLLIKTLLLLVHSYTFAQQATGVVYYEDIESLGAPGANLKPFNAALYFSPEVALYVTRIDSLENGKKNISKTYTDANGAVKGIKSSSTDKGLFNITYRKESKLISNARFKSNFTYQEALPEISWKISNQSKEIGGIKAIKATTKFRGRNYTAWFSPEIAVPLGPWKLQGLPGLILEAHDDHKEIHFIFKKIVYPYKGKILFPEVKGNLPDLTALKREQDLNYENNLKYQRAIAEQYAGSISTEGKTTEYRKRYFEIFE</sequence>
<accession>A0A3M9MWL1</accession>
<dbReference type="InterPro" id="IPR005901">
    <property type="entry name" value="GLPGLI"/>
</dbReference>
<evidence type="ECO:0000313" key="2">
    <source>
        <dbReference type="EMBL" id="RNI29535.1"/>
    </source>
</evidence>
<keyword evidence="3" id="KW-1185">Reference proteome</keyword>
<evidence type="ECO:0000313" key="3">
    <source>
        <dbReference type="Proteomes" id="UP000271010"/>
    </source>
</evidence>